<dbReference type="SUPFAM" id="SSF50974">
    <property type="entry name" value="Nitrous oxide reductase, N-terminal domain"/>
    <property type="match status" value="1"/>
</dbReference>
<comment type="similarity">
    <text evidence="7">In the C-terminal section; belongs to the cytochrome c oxidase subunit 2 family.</text>
</comment>
<keyword evidence="14" id="KW-0574">Periplasm</keyword>
<comment type="similarity">
    <text evidence="8">Belongs to the NosZ family.</text>
</comment>
<evidence type="ECO:0000256" key="5">
    <source>
        <dbReference type="ARBA" id="ARBA00004459"/>
    </source>
</evidence>
<reference evidence="23 24" key="1">
    <citation type="journal article" date="2021" name="Pathogens">
        <title>Isolation and Characterization of Kingella bonacorsii sp. nov., A Novel Kingella Species Detected in a Stable Periodontitis Subject.</title>
        <authorList>
            <person name="Antezack A."/>
            <person name="Boxberger M."/>
            <person name="Rolland C."/>
            <person name="Monnet-Corti V."/>
            <person name="La Scola B."/>
        </authorList>
    </citation>
    <scope>NUCLEOTIDE SEQUENCE [LARGE SCALE GENOMIC DNA]</scope>
    <source>
        <strain evidence="23 24">Marseille-Q4569</strain>
    </source>
</reference>
<evidence type="ECO:0000256" key="15">
    <source>
        <dbReference type="ARBA" id="ARBA00022837"/>
    </source>
</evidence>
<evidence type="ECO:0000256" key="9">
    <source>
        <dbReference type="ARBA" id="ARBA00011738"/>
    </source>
</evidence>
<dbReference type="SUPFAM" id="SSF49503">
    <property type="entry name" value="Cupredoxins"/>
    <property type="match status" value="1"/>
</dbReference>
<protein>
    <recommendedName>
        <fullName evidence="11">Nitrous-oxide reductase</fullName>
        <ecNumber evidence="10">1.7.2.4</ecNumber>
    </recommendedName>
    <alternativeName>
        <fullName evidence="18">N(2)OR</fullName>
    </alternativeName>
    <alternativeName>
        <fullName evidence="19">N2O reductase</fullName>
    </alternativeName>
</protein>
<keyword evidence="13" id="KW-0732">Signal</keyword>
<accession>A0ABS1BSB7</accession>
<evidence type="ECO:0000313" key="23">
    <source>
        <dbReference type="EMBL" id="MBK0396058.1"/>
    </source>
</evidence>
<dbReference type="Pfam" id="PF18793">
    <property type="entry name" value="nos_propeller_2"/>
    <property type="match status" value="1"/>
</dbReference>
<evidence type="ECO:0000256" key="14">
    <source>
        <dbReference type="ARBA" id="ARBA00022764"/>
    </source>
</evidence>
<dbReference type="Proteomes" id="UP000614058">
    <property type="component" value="Unassembled WGS sequence"/>
</dbReference>
<comment type="subunit">
    <text evidence="9">Homodimer.</text>
</comment>
<dbReference type="InterPro" id="IPR051403">
    <property type="entry name" value="NosZ/Cyto_c_oxidase_sub2"/>
</dbReference>
<evidence type="ECO:0000256" key="3">
    <source>
        <dbReference type="ARBA" id="ARBA00003034"/>
    </source>
</evidence>
<proteinExistence type="inferred from homology"/>
<evidence type="ECO:0000256" key="20">
    <source>
        <dbReference type="ARBA" id="ARBA00049555"/>
    </source>
</evidence>
<evidence type="ECO:0000256" key="1">
    <source>
        <dbReference type="ARBA" id="ARBA00001913"/>
    </source>
</evidence>
<evidence type="ECO:0000259" key="22">
    <source>
        <dbReference type="PROSITE" id="PS50857"/>
    </source>
</evidence>
<evidence type="ECO:0000313" key="24">
    <source>
        <dbReference type="Proteomes" id="UP000614058"/>
    </source>
</evidence>
<evidence type="ECO:0000256" key="19">
    <source>
        <dbReference type="ARBA" id="ARBA00032847"/>
    </source>
</evidence>
<dbReference type="Gene3D" id="2.130.10.10">
    <property type="entry name" value="YVTN repeat-like/Quinoprotein amine dehydrogenase"/>
    <property type="match status" value="1"/>
</dbReference>
<evidence type="ECO:0000256" key="6">
    <source>
        <dbReference type="ARBA" id="ARBA00004779"/>
    </source>
</evidence>
<dbReference type="InterPro" id="IPR006311">
    <property type="entry name" value="TAT_signal"/>
</dbReference>
<comment type="cofactor">
    <cofactor evidence="1">
        <name>Ca(2+)</name>
        <dbReference type="ChEBI" id="CHEBI:29108"/>
    </cofactor>
</comment>
<dbReference type="InterPro" id="IPR011045">
    <property type="entry name" value="N2O_reductase_N"/>
</dbReference>
<evidence type="ECO:0000256" key="17">
    <source>
        <dbReference type="ARBA" id="ARBA00023008"/>
    </source>
</evidence>
<dbReference type="InterPro" id="IPR041142">
    <property type="entry name" value="NOS_propeller_2"/>
</dbReference>
<evidence type="ECO:0000256" key="13">
    <source>
        <dbReference type="ARBA" id="ARBA00022729"/>
    </source>
</evidence>
<comment type="subcellular location">
    <subcellularLocation>
        <location evidence="5">Cell outer membrane</location>
        <topology evidence="5">Lipid-anchor</topology>
    </subcellularLocation>
    <subcellularLocation>
        <location evidence="4">Periplasm</location>
    </subcellularLocation>
</comment>
<dbReference type="NCBIfam" id="TIGR04244">
    <property type="entry name" value="nitrous_NosZ_RR"/>
    <property type="match status" value="1"/>
</dbReference>
<evidence type="ECO:0000256" key="21">
    <source>
        <dbReference type="SAM" id="MobiDB-lite"/>
    </source>
</evidence>
<organism evidence="23 24">
    <name type="scientific">Kingella bonacorsii</name>
    <dbReference type="NCBI Taxonomy" id="2796361"/>
    <lineage>
        <taxon>Bacteria</taxon>
        <taxon>Pseudomonadati</taxon>
        <taxon>Pseudomonadota</taxon>
        <taxon>Betaproteobacteria</taxon>
        <taxon>Neisseriales</taxon>
        <taxon>Neisseriaceae</taxon>
        <taxon>Kingella</taxon>
    </lineage>
</organism>
<keyword evidence="24" id="KW-1185">Reference proteome</keyword>
<dbReference type="InterPro" id="IPR008972">
    <property type="entry name" value="Cupredoxin"/>
</dbReference>
<keyword evidence="12" id="KW-0479">Metal-binding</keyword>
<evidence type="ECO:0000256" key="18">
    <source>
        <dbReference type="ARBA" id="ARBA00031077"/>
    </source>
</evidence>
<dbReference type="PROSITE" id="PS50857">
    <property type="entry name" value="COX2_CUA"/>
    <property type="match status" value="1"/>
</dbReference>
<sequence length="715" mass="77838">MSDNKLSRRKFLGTAAASGVGLMGLAACSGGAQSGGNAPASAAHAGASNAAPAASVAASTASAEGGLNYHVGPGELDQYYGFLSGGQSGEMRIIGVPSMRELMRVPVFNMDSATGWGRTNESRKILNANLTEGTREFLKKSNLPCYPNGDLHHPHMSFTDGTYDGRYVYANDKANNRVCRIRCDVMKTDKITEIPNASGIHGLRPQRYPKTGYVFANGEHIVPVPNNGTMLDDPAKNYWAIYTALNGETMEIAWQVMVDGNLDNGDADYQGKYSFATCYNSEKGGTVTEASANEQDWCVVFDLKAIEAGIEAGDFKEINGVKVLDGRFQAKSKYTRYIPVPNSPHGCNASPDGNYIMLNGKLSPTVTVLDVRKLDDLFAGKIKERDVVVAEPKLGLGPLHTAFDGRGNAYTTLFIDSQMVKWNIDKAIAAYAEKSDKDDYIVQKLDVHYQPGHNHTTMGETKEADGKWLVSLNKFSKDRFLNVGPLKPECDQLIDISGDEMKLVHDNPTFAEPHDLMLVATSKLNPNKTWDRKDPWMWEDAVEQAKKDGVELEKAKNVIRDGNKVRVYMTAIAPAYSLPAFEVHEGDEVTVYVTNMETIEDLTHGFTLEEHGIAMEISPQATASVTFTANRVGVYWYYCQWFCHALHMEMSGRMVVHKKGEAFLGDERLMQNSTPVNIFHPEGAPAAAASAPAASASKPADASKPAEASAASAAK</sequence>
<dbReference type="InterPro" id="IPR041114">
    <property type="entry name" value="Nos_propeller"/>
</dbReference>
<gene>
    <name evidence="23" type="primary">nosZ</name>
    <name evidence="23" type="ORF">JDW22_05575</name>
</gene>
<evidence type="ECO:0000256" key="12">
    <source>
        <dbReference type="ARBA" id="ARBA00022723"/>
    </source>
</evidence>
<dbReference type="Gene3D" id="2.60.40.420">
    <property type="entry name" value="Cupredoxins - blue copper proteins"/>
    <property type="match status" value="1"/>
</dbReference>
<dbReference type="EMBL" id="JAEHNZ010000002">
    <property type="protein sequence ID" value="MBK0396058.1"/>
    <property type="molecule type" value="Genomic_DNA"/>
</dbReference>
<name>A0ABS1BSB7_9NEIS</name>
<keyword evidence="15" id="KW-0106">Calcium</keyword>
<dbReference type="InterPro" id="IPR011707">
    <property type="entry name" value="Cu-oxidase-like_N"/>
</dbReference>
<evidence type="ECO:0000256" key="7">
    <source>
        <dbReference type="ARBA" id="ARBA00006790"/>
    </source>
</evidence>
<evidence type="ECO:0000256" key="8">
    <source>
        <dbReference type="ARBA" id="ARBA00010372"/>
    </source>
</evidence>
<dbReference type="Pfam" id="PF18764">
    <property type="entry name" value="nos_propeller"/>
    <property type="match status" value="1"/>
</dbReference>
<evidence type="ECO:0000256" key="4">
    <source>
        <dbReference type="ARBA" id="ARBA00004418"/>
    </source>
</evidence>
<dbReference type="PANTHER" id="PTHR42838">
    <property type="entry name" value="CYTOCHROME C OXIDASE SUBUNIT II"/>
    <property type="match status" value="1"/>
</dbReference>
<evidence type="ECO:0000256" key="10">
    <source>
        <dbReference type="ARBA" id="ARBA00011896"/>
    </source>
</evidence>
<evidence type="ECO:0000256" key="16">
    <source>
        <dbReference type="ARBA" id="ARBA00023002"/>
    </source>
</evidence>
<dbReference type="RefSeq" id="WP_200522231.1">
    <property type="nucleotide sequence ID" value="NZ_JAEHNZ010000002.1"/>
</dbReference>
<comment type="cofactor">
    <cofactor evidence="2">
        <name>Cu cation</name>
        <dbReference type="ChEBI" id="CHEBI:23378"/>
    </cofactor>
</comment>
<dbReference type="InterPro" id="IPR023644">
    <property type="entry name" value="NO_Rdtase"/>
</dbReference>
<dbReference type="PROSITE" id="PS51257">
    <property type="entry name" value="PROKAR_LIPOPROTEIN"/>
    <property type="match status" value="1"/>
</dbReference>
<dbReference type="InterPro" id="IPR002429">
    <property type="entry name" value="CcO_II-like_C"/>
</dbReference>
<dbReference type="EC" id="1.7.2.4" evidence="10"/>
<feature type="domain" description="Cytochrome oxidase subunit II copper A binding" evidence="22">
    <location>
        <begin position="524"/>
        <end position="669"/>
    </location>
</feature>
<dbReference type="GO" id="GO:0050304">
    <property type="term" value="F:nitrous-oxide reductase activity"/>
    <property type="evidence" value="ECO:0007669"/>
    <property type="project" value="UniProtKB-EC"/>
</dbReference>
<evidence type="ECO:0000256" key="11">
    <source>
        <dbReference type="ARBA" id="ARBA00016560"/>
    </source>
</evidence>
<feature type="region of interest" description="Disordered" evidence="21">
    <location>
        <begin position="689"/>
        <end position="715"/>
    </location>
</feature>
<comment type="caution">
    <text evidence="23">The sequence shown here is derived from an EMBL/GenBank/DDBJ whole genome shotgun (WGS) entry which is preliminary data.</text>
</comment>
<comment type="function">
    <text evidence="3">Nitrous-oxide reductase is part of a bacterial respiratory system which is activated under anaerobic conditions in the presence of nitrate or nitrous oxide.</text>
</comment>
<comment type="catalytic activity">
    <reaction evidence="20">
        <text>N2 + 2 Fe(III)-[cytochrome c] + H2O = nitrous oxide + 2 Fe(II)-[cytochrome c] + 2 H(+)</text>
        <dbReference type="Rhea" id="RHEA:43108"/>
        <dbReference type="Rhea" id="RHEA-COMP:10350"/>
        <dbReference type="Rhea" id="RHEA-COMP:14399"/>
        <dbReference type="ChEBI" id="CHEBI:15377"/>
        <dbReference type="ChEBI" id="CHEBI:15378"/>
        <dbReference type="ChEBI" id="CHEBI:17045"/>
        <dbReference type="ChEBI" id="CHEBI:17997"/>
        <dbReference type="ChEBI" id="CHEBI:29033"/>
        <dbReference type="ChEBI" id="CHEBI:29034"/>
        <dbReference type="EC" id="1.7.2.4"/>
    </reaction>
</comment>
<comment type="pathway">
    <text evidence="6">Nitrogen metabolism; nitrate reduction (denitrification); dinitrogen from nitrate: step 4/4.</text>
</comment>
<dbReference type="PANTHER" id="PTHR42838:SF2">
    <property type="entry name" value="NITROUS-OXIDE REDUCTASE"/>
    <property type="match status" value="1"/>
</dbReference>
<dbReference type="Pfam" id="PF07732">
    <property type="entry name" value="Cu-oxidase_3"/>
    <property type="match status" value="1"/>
</dbReference>
<evidence type="ECO:0000256" key="2">
    <source>
        <dbReference type="ARBA" id="ARBA00001935"/>
    </source>
</evidence>
<keyword evidence="16 23" id="KW-0560">Oxidoreductase</keyword>
<dbReference type="InterPro" id="IPR015943">
    <property type="entry name" value="WD40/YVTN_repeat-like_dom_sf"/>
</dbReference>
<dbReference type="PROSITE" id="PS51318">
    <property type="entry name" value="TAT"/>
    <property type="match status" value="1"/>
</dbReference>
<keyword evidence="17" id="KW-0186">Copper</keyword>